<dbReference type="Pfam" id="PF00048">
    <property type="entry name" value="IL8"/>
    <property type="match status" value="1"/>
</dbReference>
<dbReference type="Gene3D" id="2.40.50.40">
    <property type="match status" value="1"/>
</dbReference>
<dbReference type="GO" id="GO:0005615">
    <property type="term" value="C:extracellular space"/>
    <property type="evidence" value="ECO:0007669"/>
    <property type="project" value="UniProtKB-KW"/>
</dbReference>
<evidence type="ECO:0000313" key="5">
    <source>
        <dbReference type="Ensembl" id="ENSACOP00000012466.1"/>
    </source>
</evidence>
<dbReference type="SMART" id="SM00199">
    <property type="entry name" value="SCY"/>
    <property type="match status" value="1"/>
</dbReference>
<reference evidence="5" key="1">
    <citation type="submission" date="2025-08" db="UniProtKB">
        <authorList>
            <consortium name="Ensembl"/>
        </authorList>
    </citation>
    <scope>IDENTIFICATION</scope>
</reference>
<organism evidence="5 6">
    <name type="scientific">Amazona collaria</name>
    <name type="common">yellow-billed parrot</name>
    <dbReference type="NCBI Taxonomy" id="241587"/>
    <lineage>
        <taxon>Eukaryota</taxon>
        <taxon>Metazoa</taxon>
        <taxon>Chordata</taxon>
        <taxon>Craniata</taxon>
        <taxon>Vertebrata</taxon>
        <taxon>Euteleostomi</taxon>
        <taxon>Archelosauria</taxon>
        <taxon>Archosauria</taxon>
        <taxon>Dinosauria</taxon>
        <taxon>Saurischia</taxon>
        <taxon>Theropoda</taxon>
        <taxon>Coelurosauria</taxon>
        <taxon>Aves</taxon>
        <taxon>Neognathae</taxon>
        <taxon>Neoaves</taxon>
        <taxon>Telluraves</taxon>
        <taxon>Australaves</taxon>
        <taxon>Psittaciformes</taxon>
        <taxon>Psittacidae</taxon>
        <taxon>Amazona</taxon>
    </lineage>
</organism>
<reference evidence="5" key="2">
    <citation type="submission" date="2025-09" db="UniProtKB">
        <authorList>
            <consortium name="Ensembl"/>
        </authorList>
    </citation>
    <scope>IDENTIFICATION</scope>
</reference>
<sequence length="97" mass="10969">MKLHAAAILLIFWLGMFTVHKVKGSAGSQPMRKFSCVDLSTRQLNIRNLVSYRKQQVPVNATVFITTKGIKICVNSNQKWVQTAMKKIDQKHAIKGK</sequence>
<evidence type="ECO:0000313" key="6">
    <source>
        <dbReference type="Proteomes" id="UP000694522"/>
    </source>
</evidence>
<dbReference type="GO" id="GO:0008009">
    <property type="term" value="F:chemokine activity"/>
    <property type="evidence" value="ECO:0007669"/>
    <property type="project" value="InterPro"/>
</dbReference>
<dbReference type="Proteomes" id="UP000694522">
    <property type="component" value="Unplaced"/>
</dbReference>
<proteinExistence type="inferred from homology"/>
<feature type="signal peptide" evidence="3">
    <location>
        <begin position="1"/>
        <end position="24"/>
    </location>
</feature>
<dbReference type="InterPro" id="IPR001811">
    <property type="entry name" value="Chemokine_IL8-like_dom"/>
</dbReference>
<dbReference type="InterPro" id="IPR008105">
    <property type="entry name" value="Chemokine_XCL1/XCL2"/>
</dbReference>
<name>A0A8B9FVH9_9PSIT</name>
<dbReference type="SUPFAM" id="SSF54117">
    <property type="entry name" value="Interleukin 8-like chemokines"/>
    <property type="match status" value="1"/>
</dbReference>
<accession>A0A8B9FVH9</accession>
<comment type="similarity">
    <text evidence="1">Belongs to the intercrine gamma family.</text>
</comment>
<feature type="chain" id="PRO_5034949976" description="Chemokine interleukin-8-like domain-containing protein" evidence="3">
    <location>
        <begin position="25"/>
        <end position="97"/>
    </location>
</feature>
<evidence type="ECO:0000256" key="2">
    <source>
        <dbReference type="ARBA" id="ARBA00022514"/>
    </source>
</evidence>
<keyword evidence="6" id="KW-1185">Reference proteome</keyword>
<keyword evidence="3" id="KW-0732">Signal</keyword>
<feature type="domain" description="Chemokine interleukin-8-like" evidence="4">
    <location>
        <begin position="31"/>
        <end position="88"/>
    </location>
</feature>
<evidence type="ECO:0000259" key="4">
    <source>
        <dbReference type="SMART" id="SM00199"/>
    </source>
</evidence>
<dbReference type="GO" id="GO:0006955">
    <property type="term" value="P:immune response"/>
    <property type="evidence" value="ECO:0007669"/>
    <property type="project" value="InterPro"/>
</dbReference>
<protein>
    <recommendedName>
        <fullName evidence="4">Chemokine interleukin-8-like domain-containing protein</fullName>
    </recommendedName>
</protein>
<dbReference type="Ensembl" id="ENSACOT00000012908.1">
    <property type="protein sequence ID" value="ENSACOP00000012466.1"/>
    <property type="gene ID" value="ENSACOG00000008657.1"/>
</dbReference>
<dbReference type="AlphaFoldDB" id="A0A8B9FVH9"/>
<keyword evidence="2" id="KW-0202">Cytokine</keyword>
<evidence type="ECO:0000256" key="1">
    <source>
        <dbReference type="ARBA" id="ARBA00006894"/>
    </source>
</evidence>
<dbReference type="PRINTS" id="PR01731">
    <property type="entry name" value="LYMPHOTACTIN"/>
</dbReference>
<evidence type="ECO:0000256" key="3">
    <source>
        <dbReference type="SAM" id="SignalP"/>
    </source>
</evidence>
<dbReference type="InterPro" id="IPR036048">
    <property type="entry name" value="Interleukin_8-like_sf"/>
</dbReference>